<keyword evidence="3" id="KW-0274">FAD</keyword>
<evidence type="ECO:0000256" key="4">
    <source>
        <dbReference type="ARBA" id="ARBA00023002"/>
    </source>
</evidence>
<dbReference type="InterPro" id="IPR016166">
    <property type="entry name" value="FAD-bd_PCMH"/>
</dbReference>
<dbReference type="Pfam" id="PF08031">
    <property type="entry name" value="BBE"/>
    <property type="match status" value="1"/>
</dbReference>
<dbReference type="InterPro" id="IPR006094">
    <property type="entry name" value="Oxid_FAD_bind_N"/>
</dbReference>
<dbReference type="SUPFAM" id="SSF56176">
    <property type="entry name" value="FAD-binding/transporter-associated domain-like"/>
    <property type="match status" value="1"/>
</dbReference>
<dbReference type="AlphaFoldDB" id="A0AAW0CKN5"/>
<comment type="caution">
    <text evidence="7">The sequence shown here is derived from an EMBL/GenBank/DDBJ whole genome shotgun (WGS) entry which is preliminary data.</text>
</comment>
<feature type="domain" description="FAD-binding PCMH-type" evidence="6">
    <location>
        <begin position="57"/>
        <end position="229"/>
    </location>
</feature>
<organism evidence="7 8">
    <name type="scientific">Paramarasmius palmivorus</name>
    <dbReference type="NCBI Taxonomy" id="297713"/>
    <lineage>
        <taxon>Eukaryota</taxon>
        <taxon>Fungi</taxon>
        <taxon>Dikarya</taxon>
        <taxon>Basidiomycota</taxon>
        <taxon>Agaricomycotina</taxon>
        <taxon>Agaricomycetes</taxon>
        <taxon>Agaricomycetidae</taxon>
        <taxon>Agaricales</taxon>
        <taxon>Marasmiineae</taxon>
        <taxon>Marasmiaceae</taxon>
        <taxon>Paramarasmius</taxon>
    </lineage>
</organism>
<dbReference type="InterPro" id="IPR036318">
    <property type="entry name" value="FAD-bd_PCMH-like_sf"/>
</dbReference>
<evidence type="ECO:0000256" key="2">
    <source>
        <dbReference type="ARBA" id="ARBA00022630"/>
    </source>
</evidence>
<dbReference type="GO" id="GO:0071949">
    <property type="term" value="F:FAD binding"/>
    <property type="evidence" value="ECO:0007669"/>
    <property type="project" value="InterPro"/>
</dbReference>
<keyword evidence="5" id="KW-0732">Signal</keyword>
<dbReference type="EMBL" id="JAYKXP010000043">
    <property type="protein sequence ID" value="KAK7038741.1"/>
    <property type="molecule type" value="Genomic_DNA"/>
</dbReference>
<reference evidence="7 8" key="1">
    <citation type="submission" date="2024-01" db="EMBL/GenBank/DDBJ databases">
        <title>A draft genome for a cacao thread blight-causing isolate of Paramarasmius palmivorus.</title>
        <authorList>
            <person name="Baruah I.K."/>
            <person name="Bukari Y."/>
            <person name="Amoako-Attah I."/>
            <person name="Meinhardt L.W."/>
            <person name="Bailey B.A."/>
            <person name="Cohen S.P."/>
        </authorList>
    </citation>
    <scope>NUCLEOTIDE SEQUENCE [LARGE SCALE GENOMIC DNA]</scope>
    <source>
        <strain evidence="7 8">GH-12</strain>
    </source>
</reference>
<evidence type="ECO:0000256" key="5">
    <source>
        <dbReference type="SAM" id="SignalP"/>
    </source>
</evidence>
<dbReference type="Proteomes" id="UP001383192">
    <property type="component" value="Unassembled WGS sequence"/>
</dbReference>
<evidence type="ECO:0000256" key="3">
    <source>
        <dbReference type="ARBA" id="ARBA00022827"/>
    </source>
</evidence>
<dbReference type="GO" id="GO:0016491">
    <property type="term" value="F:oxidoreductase activity"/>
    <property type="evidence" value="ECO:0007669"/>
    <property type="project" value="UniProtKB-KW"/>
</dbReference>
<dbReference type="InterPro" id="IPR016169">
    <property type="entry name" value="FAD-bd_PCMH_sub2"/>
</dbReference>
<name>A0AAW0CKN5_9AGAR</name>
<evidence type="ECO:0000259" key="6">
    <source>
        <dbReference type="PROSITE" id="PS51387"/>
    </source>
</evidence>
<protein>
    <recommendedName>
        <fullName evidence="6">FAD-binding PCMH-type domain-containing protein</fullName>
    </recommendedName>
</protein>
<proteinExistence type="inferred from homology"/>
<dbReference type="Gene3D" id="3.30.465.10">
    <property type="match status" value="1"/>
</dbReference>
<comment type="similarity">
    <text evidence="1">Belongs to the oxygen-dependent FAD-linked oxidoreductase family.</text>
</comment>
<dbReference type="PROSITE" id="PS51387">
    <property type="entry name" value="FAD_PCMH"/>
    <property type="match status" value="1"/>
</dbReference>
<feature type="chain" id="PRO_5043575455" description="FAD-binding PCMH-type domain-containing protein" evidence="5">
    <location>
        <begin position="22"/>
        <end position="488"/>
    </location>
</feature>
<keyword evidence="8" id="KW-1185">Reference proteome</keyword>
<sequence length="488" mass="52588">MKQTWLSIIYVSLLGAKFVYSTPTAACKALQSVLPGRVFFPGSEEYVNDNEHYTQASSENSTCSVEPESVEDVGIILQTVAMGDTRSPFAIRGAGHTANTGFSSTTGVQISMSKFDGVEYDEDRSTVKIGAGLTWDEVYARLQPHGMTVVGGRVPGVGVGGLLLGGGYSLWTDQYGLSIDTVVAHDLVLPNGTFIEVNESTSPDLFFALKGGFNNFGIVTSFTMKAFPQTDIWVGVITYPHNATKAAHQAMESYSFNNTDSKAAVITAYMATGTGETSQAAGLFYNAPMQPSGIFDGLLNVPGAVIEVSGVMGFADALSILGGPLASLNPPRTIRDTVPVTRYTVGILDEIKNQVDRILSEAMSSNRSFVDIDFGPEPFVQPNAHSTDSAYPHPPGRFTCPTVLVVDWIDSADDEFFTNAMREARQAIQTRAIEEGQSFPDDIVYNNYAPADTPLDLLYGNNLGRLRDIKRRIDPDNVMGLAGGFKIE</sequence>
<keyword evidence="4" id="KW-0560">Oxidoreductase</keyword>
<dbReference type="Pfam" id="PF01565">
    <property type="entry name" value="FAD_binding_4"/>
    <property type="match status" value="1"/>
</dbReference>
<dbReference type="InterPro" id="IPR012951">
    <property type="entry name" value="BBE"/>
</dbReference>
<dbReference type="PANTHER" id="PTHR42973:SF13">
    <property type="entry name" value="FAD-BINDING PCMH-TYPE DOMAIN-CONTAINING PROTEIN"/>
    <property type="match status" value="1"/>
</dbReference>
<evidence type="ECO:0000256" key="1">
    <source>
        <dbReference type="ARBA" id="ARBA00005466"/>
    </source>
</evidence>
<evidence type="ECO:0000313" key="8">
    <source>
        <dbReference type="Proteomes" id="UP001383192"/>
    </source>
</evidence>
<feature type="signal peptide" evidence="5">
    <location>
        <begin position="1"/>
        <end position="21"/>
    </location>
</feature>
<dbReference type="InterPro" id="IPR050416">
    <property type="entry name" value="FAD-linked_Oxidoreductase"/>
</dbReference>
<keyword evidence="2" id="KW-0285">Flavoprotein</keyword>
<gene>
    <name evidence="7" type="ORF">VNI00_010626</name>
</gene>
<evidence type="ECO:0000313" key="7">
    <source>
        <dbReference type="EMBL" id="KAK7038741.1"/>
    </source>
</evidence>
<dbReference type="PANTHER" id="PTHR42973">
    <property type="entry name" value="BINDING OXIDOREDUCTASE, PUTATIVE (AFU_ORTHOLOGUE AFUA_1G17690)-RELATED"/>
    <property type="match status" value="1"/>
</dbReference>
<accession>A0AAW0CKN5</accession>